<dbReference type="InterPro" id="IPR002052">
    <property type="entry name" value="DNA_methylase_N6_adenine_CS"/>
</dbReference>
<dbReference type="PIRSF" id="PIRSF004553">
    <property type="entry name" value="CHP00095"/>
    <property type="match status" value="1"/>
</dbReference>
<dbReference type="AlphaFoldDB" id="A0A9D1YB50"/>
<dbReference type="CDD" id="cd02440">
    <property type="entry name" value="AdoMet_MTases"/>
    <property type="match status" value="1"/>
</dbReference>
<dbReference type="EMBL" id="DXDU01000023">
    <property type="protein sequence ID" value="HIY25896.1"/>
    <property type="molecule type" value="Genomic_DNA"/>
</dbReference>
<evidence type="ECO:0000256" key="2">
    <source>
        <dbReference type="ARBA" id="ARBA00022679"/>
    </source>
</evidence>
<name>A0A9D1YB50_9FIRM</name>
<proteinExistence type="predicted"/>
<accession>A0A9D1YB50</accession>
<dbReference type="InterPro" id="IPR004398">
    <property type="entry name" value="RNA_MeTrfase_RsmD"/>
</dbReference>
<dbReference type="Pfam" id="PF03602">
    <property type="entry name" value="Cons_hypoth95"/>
    <property type="match status" value="1"/>
</dbReference>
<dbReference type="PROSITE" id="PS00092">
    <property type="entry name" value="N6_MTASE"/>
    <property type="match status" value="1"/>
</dbReference>
<evidence type="ECO:0000313" key="4">
    <source>
        <dbReference type="Proteomes" id="UP000823915"/>
    </source>
</evidence>
<dbReference type="PANTHER" id="PTHR43542">
    <property type="entry name" value="METHYLTRANSFERASE"/>
    <property type="match status" value="1"/>
</dbReference>
<dbReference type="Gene3D" id="3.40.50.150">
    <property type="entry name" value="Vaccinia Virus protein VP39"/>
    <property type="match status" value="1"/>
</dbReference>
<evidence type="ECO:0000256" key="1">
    <source>
        <dbReference type="ARBA" id="ARBA00022603"/>
    </source>
</evidence>
<reference evidence="3" key="2">
    <citation type="submission" date="2021-04" db="EMBL/GenBank/DDBJ databases">
        <authorList>
            <person name="Gilroy R."/>
        </authorList>
    </citation>
    <scope>NUCLEOTIDE SEQUENCE</scope>
    <source>
        <strain evidence="3">1282</strain>
    </source>
</reference>
<dbReference type="Proteomes" id="UP000823915">
    <property type="component" value="Unassembled WGS sequence"/>
</dbReference>
<evidence type="ECO:0000313" key="3">
    <source>
        <dbReference type="EMBL" id="HIY25896.1"/>
    </source>
</evidence>
<dbReference type="SUPFAM" id="SSF53335">
    <property type="entry name" value="S-adenosyl-L-methionine-dependent methyltransferases"/>
    <property type="match status" value="1"/>
</dbReference>
<keyword evidence="1 3" id="KW-0489">Methyltransferase</keyword>
<dbReference type="PANTHER" id="PTHR43542:SF1">
    <property type="entry name" value="METHYLTRANSFERASE"/>
    <property type="match status" value="1"/>
</dbReference>
<organism evidence="3 4">
    <name type="scientific">Candidatus Acutalibacter pullistercoris</name>
    <dbReference type="NCBI Taxonomy" id="2838418"/>
    <lineage>
        <taxon>Bacteria</taxon>
        <taxon>Bacillati</taxon>
        <taxon>Bacillota</taxon>
        <taxon>Clostridia</taxon>
        <taxon>Eubacteriales</taxon>
        <taxon>Acutalibacteraceae</taxon>
        <taxon>Acutalibacter</taxon>
    </lineage>
</organism>
<dbReference type="EC" id="2.1.1.171" evidence="3"/>
<dbReference type="GO" id="GO:0003676">
    <property type="term" value="F:nucleic acid binding"/>
    <property type="evidence" value="ECO:0007669"/>
    <property type="project" value="InterPro"/>
</dbReference>
<reference evidence="3" key="1">
    <citation type="journal article" date="2021" name="PeerJ">
        <title>Extensive microbial diversity within the chicken gut microbiome revealed by metagenomics and culture.</title>
        <authorList>
            <person name="Gilroy R."/>
            <person name="Ravi A."/>
            <person name="Getino M."/>
            <person name="Pursley I."/>
            <person name="Horton D.L."/>
            <person name="Alikhan N.F."/>
            <person name="Baker D."/>
            <person name="Gharbi K."/>
            <person name="Hall N."/>
            <person name="Watson M."/>
            <person name="Adriaenssens E.M."/>
            <person name="Foster-Nyarko E."/>
            <person name="Jarju S."/>
            <person name="Secka A."/>
            <person name="Antonio M."/>
            <person name="Oren A."/>
            <person name="Chaudhuri R.R."/>
            <person name="La Ragione R."/>
            <person name="Hildebrand F."/>
            <person name="Pallen M.J."/>
        </authorList>
    </citation>
    <scope>NUCLEOTIDE SEQUENCE</scope>
    <source>
        <strain evidence="3">1282</strain>
    </source>
</reference>
<dbReference type="GO" id="GO:0052913">
    <property type="term" value="F:16S rRNA (guanine(966)-N(2))-methyltransferase activity"/>
    <property type="evidence" value="ECO:0007669"/>
    <property type="project" value="UniProtKB-EC"/>
</dbReference>
<sequence length="187" mass="20633">MRIITGSKRGKKLAALEGEAVRPTTDRVKESLFNILQFQLEGRRFLDLFAGSGQIGLEALSRGAAKAVFVDASRDSIRVVEKNVKACGMTDQAQIVCADFAAFLRGNREKFDIAFLDPPFREGLLPRALALTAEAMNPGGVVVCEHPKEVELPEEAGNFRRDKVYRYGKIMLTAYRARQVLEAGEEG</sequence>
<comment type="caution">
    <text evidence="3">The sequence shown here is derived from an EMBL/GenBank/DDBJ whole genome shotgun (WGS) entry which is preliminary data.</text>
</comment>
<keyword evidence="2 3" id="KW-0808">Transferase</keyword>
<gene>
    <name evidence="3" type="primary">rsmD</name>
    <name evidence="3" type="ORF">H9838_01830</name>
</gene>
<protein>
    <submittedName>
        <fullName evidence="3">16S rRNA (Guanine(966)-N(2))-methyltransferase RsmD</fullName>
        <ecNumber evidence="3">2.1.1.171</ecNumber>
    </submittedName>
</protein>
<dbReference type="InterPro" id="IPR029063">
    <property type="entry name" value="SAM-dependent_MTases_sf"/>
</dbReference>
<dbReference type="NCBIfam" id="TIGR00095">
    <property type="entry name" value="16S rRNA (guanine(966)-N(2))-methyltransferase RsmD"/>
    <property type="match status" value="1"/>
</dbReference>